<dbReference type="PROSITE" id="PS51828">
    <property type="entry name" value="PTX_2"/>
    <property type="match status" value="1"/>
</dbReference>
<evidence type="ECO:0000256" key="10">
    <source>
        <dbReference type="PROSITE-ProRule" id="PRU01172"/>
    </source>
</evidence>
<feature type="signal peptide" evidence="13">
    <location>
        <begin position="1"/>
        <end position="28"/>
    </location>
</feature>
<evidence type="ECO:0000313" key="16">
    <source>
        <dbReference type="RefSeq" id="XP_005096505.3"/>
    </source>
</evidence>
<dbReference type="Pfam" id="PF16489">
    <property type="entry name" value="GAIN"/>
    <property type="match status" value="1"/>
</dbReference>
<dbReference type="InterPro" id="IPR032471">
    <property type="entry name" value="AGRL2-4_GAIN_subdom_A"/>
</dbReference>
<sequence>MGNRGTSLTTTWGGVLILTCALLGSLEGVVVLKYSHCLKNYYTAPRCQDHPDGYGCECGPGFHWNTHMCMSSAIDSRFEFKPGEPIRYTLLLGKAFPKLEAFTITYWININSSEHPGTILSYKAGVRTNLLRMNSGPYLNFEIWGQKQVTDIRLITKKWYHIALTWSRQGGEWVLYINGSPTRQGYITGDQTAIPSGGEFVLGQCSRPDVKFDSSFALDGDLSHLNIWNFVMNPSEEQICNGNSLHAPVTPVFLFFLTEMATRSCKESDNDGVWQEPYIDDCISKELLDLKKQFLEFKHGAINEINVLQLADRLLNHTQENVYLNPIDIATVIDLLGMLVQTQGVAPRTVTWLAQGQIYARTDEVYPTFQQTATFCELLINIVNNLLAPRNEAGWNATRPSGAEGDSLMQVMHNFADVISRSLDYHIKDGLVVFKAAHLKVVREHVGKGCVFVADIFVTMDYFSVFVGISTFRYKTLARMLPTQEIGDIQRSKEDRVNTPIVALYFHMQPLVEDTTIKIGNLSSPIIVNLPILDCKQLIKRPNPNKLTIMKESLDWLPLDQESTITKLSGGQSRSRSFWGNNYCDTLFFLPIARCWVAPDHMWLFIGPAIGIMSITILVLIFTAKEHNENSYTKSDKTNKIINIHMKALWTQVILVTVCWAFAFISIKMVDTILKYLYAMFTSLQGAFFVVFYMFLHEEVRAWIKSRQKRRALQLHGFDYQDDHSLDSFASNSLIDRDVVDSNSGGTGGGGGRSDSISVSVTGSTTGGKGGGAPEGGVSTLAGKDTRPPRLRELARRRNRTRIEASSDEGSDCEMISSV</sequence>
<dbReference type="Gene3D" id="1.20.1070.10">
    <property type="entry name" value="Rhodopsin 7-helix transmembrane proteins"/>
    <property type="match status" value="1"/>
</dbReference>
<evidence type="ECO:0000259" key="14">
    <source>
        <dbReference type="PROSITE" id="PS51828"/>
    </source>
</evidence>
<feature type="compositionally biased region" description="Gly residues" evidence="11">
    <location>
        <begin position="765"/>
        <end position="775"/>
    </location>
</feature>
<keyword evidence="7 12" id="KW-0472">Membrane</keyword>
<evidence type="ECO:0000256" key="13">
    <source>
        <dbReference type="SAM" id="SignalP"/>
    </source>
</evidence>
<organism evidence="15 16">
    <name type="scientific">Aplysia californica</name>
    <name type="common">California sea hare</name>
    <dbReference type="NCBI Taxonomy" id="6500"/>
    <lineage>
        <taxon>Eukaryota</taxon>
        <taxon>Metazoa</taxon>
        <taxon>Spiralia</taxon>
        <taxon>Lophotrochozoa</taxon>
        <taxon>Mollusca</taxon>
        <taxon>Gastropoda</taxon>
        <taxon>Heterobranchia</taxon>
        <taxon>Euthyneura</taxon>
        <taxon>Tectipleura</taxon>
        <taxon>Aplysiida</taxon>
        <taxon>Aplysioidea</taxon>
        <taxon>Aplysiidae</taxon>
        <taxon>Aplysia</taxon>
    </lineage>
</organism>
<evidence type="ECO:0000256" key="9">
    <source>
        <dbReference type="ARBA" id="ARBA00023180"/>
    </source>
</evidence>
<dbReference type="InterPro" id="IPR001759">
    <property type="entry name" value="PTX_dom"/>
</dbReference>
<dbReference type="InterPro" id="IPR051360">
    <property type="entry name" value="Neuronal_Pentraxin_Related"/>
</dbReference>
<feature type="compositionally biased region" description="Low complexity" evidence="11">
    <location>
        <begin position="754"/>
        <end position="764"/>
    </location>
</feature>
<keyword evidence="15" id="KW-1185">Reference proteome</keyword>
<feature type="region of interest" description="Disordered" evidence="11">
    <location>
        <begin position="741"/>
        <end position="819"/>
    </location>
</feature>
<dbReference type="InterPro" id="IPR013320">
    <property type="entry name" value="ConA-like_dom_sf"/>
</dbReference>
<feature type="transmembrane region" description="Helical" evidence="12">
    <location>
        <begin position="676"/>
        <end position="696"/>
    </location>
</feature>
<name>A0ABM0JLH4_APLCA</name>
<dbReference type="GeneID" id="101853079"/>
<dbReference type="RefSeq" id="XP_005096505.3">
    <property type="nucleotide sequence ID" value="XM_005096448.3"/>
</dbReference>
<dbReference type="SUPFAM" id="SSF49899">
    <property type="entry name" value="Concanavalin A-like lectins/glucanases"/>
    <property type="match status" value="1"/>
</dbReference>
<gene>
    <name evidence="16" type="primary">LOC101853079</name>
</gene>
<evidence type="ECO:0000256" key="1">
    <source>
        <dbReference type="ARBA" id="ARBA00001913"/>
    </source>
</evidence>
<dbReference type="Proteomes" id="UP000694888">
    <property type="component" value="Unplaced"/>
</dbReference>
<feature type="compositionally biased region" description="Basic and acidic residues" evidence="11">
    <location>
        <begin position="784"/>
        <end position="805"/>
    </location>
</feature>
<dbReference type="PANTHER" id="PTHR19277:SF125">
    <property type="entry name" value="B6"/>
    <property type="match status" value="1"/>
</dbReference>
<keyword evidence="4" id="KW-0479">Metal-binding</keyword>
<comment type="caution">
    <text evidence="10">Lacks conserved residue(s) required for the propagation of feature annotation.</text>
</comment>
<feature type="transmembrane region" description="Helical" evidence="12">
    <location>
        <begin position="602"/>
        <end position="624"/>
    </location>
</feature>
<feature type="domain" description="Pentraxin (PTX)" evidence="14">
    <location>
        <begin position="74"/>
        <end position="266"/>
    </location>
</feature>
<keyword evidence="6 12" id="KW-1133">Transmembrane helix</keyword>
<dbReference type="PANTHER" id="PTHR19277">
    <property type="entry name" value="PENTRAXIN"/>
    <property type="match status" value="1"/>
</dbReference>
<evidence type="ECO:0000256" key="2">
    <source>
        <dbReference type="ARBA" id="ARBA00004141"/>
    </source>
</evidence>
<feature type="chain" id="PRO_5045939162" evidence="13">
    <location>
        <begin position="29"/>
        <end position="819"/>
    </location>
</feature>
<evidence type="ECO:0000256" key="6">
    <source>
        <dbReference type="ARBA" id="ARBA00022989"/>
    </source>
</evidence>
<evidence type="ECO:0000256" key="7">
    <source>
        <dbReference type="ARBA" id="ARBA00023136"/>
    </source>
</evidence>
<dbReference type="Pfam" id="PF00002">
    <property type="entry name" value="7tm_2"/>
    <property type="match status" value="1"/>
</dbReference>
<protein>
    <submittedName>
        <fullName evidence="16">Uncharacterized protein LOC101853079</fullName>
    </submittedName>
</protein>
<evidence type="ECO:0000256" key="11">
    <source>
        <dbReference type="SAM" id="MobiDB-lite"/>
    </source>
</evidence>
<keyword evidence="3 12" id="KW-0812">Transmembrane</keyword>
<evidence type="ECO:0000256" key="8">
    <source>
        <dbReference type="ARBA" id="ARBA00023157"/>
    </source>
</evidence>
<evidence type="ECO:0000313" key="15">
    <source>
        <dbReference type="Proteomes" id="UP000694888"/>
    </source>
</evidence>
<dbReference type="Gene3D" id="2.60.120.200">
    <property type="match status" value="1"/>
</dbReference>
<dbReference type="InterPro" id="IPR000832">
    <property type="entry name" value="GPCR_2_secretin-like"/>
</dbReference>
<dbReference type="Pfam" id="PF13385">
    <property type="entry name" value="Laminin_G_3"/>
    <property type="match status" value="1"/>
</dbReference>
<evidence type="ECO:0000256" key="12">
    <source>
        <dbReference type="SAM" id="Phobius"/>
    </source>
</evidence>
<dbReference type="SMART" id="SM00159">
    <property type="entry name" value="PTX"/>
    <property type="match status" value="1"/>
</dbReference>
<proteinExistence type="predicted"/>
<reference evidence="16" key="1">
    <citation type="submission" date="2025-08" db="UniProtKB">
        <authorList>
            <consortium name="RefSeq"/>
        </authorList>
    </citation>
    <scope>IDENTIFICATION</scope>
</reference>
<comment type="subcellular location">
    <subcellularLocation>
        <location evidence="2">Membrane</location>
        <topology evidence="2">Multi-pass membrane protein</topology>
    </subcellularLocation>
</comment>
<comment type="cofactor">
    <cofactor evidence="1">
        <name>Ca(2+)</name>
        <dbReference type="ChEBI" id="CHEBI:29108"/>
    </cofactor>
</comment>
<accession>A0ABM0JLH4</accession>
<evidence type="ECO:0000256" key="3">
    <source>
        <dbReference type="ARBA" id="ARBA00022692"/>
    </source>
</evidence>
<dbReference type="PRINTS" id="PR00895">
    <property type="entry name" value="PENTAXIN"/>
</dbReference>
<keyword evidence="13" id="KW-0732">Signal</keyword>
<evidence type="ECO:0000256" key="4">
    <source>
        <dbReference type="ARBA" id="ARBA00022723"/>
    </source>
</evidence>
<keyword evidence="5" id="KW-0106">Calcium</keyword>
<keyword evidence="8" id="KW-1015">Disulfide bond</keyword>
<keyword evidence="9" id="KW-0325">Glycoprotein</keyword>
<feature type="transmembrane region" description="Helical" evidence="12">
    <location>
        <begin position="649"/>
        <end position="670"/>
    </location>
</feature>
<evidence type="ECO:0000256" key="5">
    <source>
        <dbReference type="ARBA" id="ARBA00022837"/>
    </source>
</evidence>